<proteinExistence type="predicted"/>
<sequence>MFALTALVLSLTPVQPAVDLALAQQKIQIIKGKRGTVKAANAEGRVIEVNNSGDAARARELDAKEAQLNAKENDLAQREEQFAEKQAAQKDEEKAKAEQQKKQREQIEKLGEANQRAWQNAAGALGGN</sequence>
<reference evidence="2 3" key="1">
    <citation type="submission" date="2017-08" db="EMBL/GenBank/DDBJ databases">
        <title>Infants hospitalized years apart are colonized by the same room-sourced microbial strains.</title>
        <authorList>
            <person name="Brooks B."/>
            <person name="Olm M.R."/>
            <person name="Firek B.A."/>
            <person name="Baker R."/>
            <person name="Thomas B.C."/>
            <person name="Morowitz M.J."/>
            <person name="Banfield J.F."/>
        </authorList>
    </citation>
    <scope>NUCLEOTIDE SEQUENCE [LARGE SCALE GENOMIC DNA]</scope>
    <source>
        <strain evidence="2">S2_003_000_R2_14</strain>
    </source>
</reference>
<protein>
    <submittedName>
        <fullName evidence="2">Uncharacterized protein</fullName>
    </submittedName>
</protein>
<feature type="compositionally biased region" description="Basic and acidic residues" evidence="1">
    <location>
        <begin position="81"/>
        <end position="111"/>
    </location>
</feature>
<dbReference type="EMBL" id="QFQP01000017">
    <property type="protein sequence ID" value="PZR10438.1"/>
    <property type="molecule type" value="Genomic_DNA"/>
</dbReference>
<feature type="region of interest" description="Disordered" evidence="1">
    <location>
        <begin position="81"/>
        <end position="128"/>
    </location>
</feature>
<evidence type="ECO:0000313" key="3">
    <source>
        <dbReference type="Proteomes" id="UP000249061"/>
    </source>
</evidence>
<evidence type="ECO:0000313" key="2">
    <source>
        <dbReference type="EMBL" id="PZR10438.1"/>
    </source>
</evidence>
<evidence type="ECO:0000256" key="1">
    <source>
        <dbReference type="SAM" id="MobiDB-lite"/>
    </source>
</evidence>
<dbReference type="Proteomes" id="UP000249061">
    <property type="component" value="Unassembled WGS sequence"/>
</dbReference>
<dbReference type="AlphaFoldDB" id="A0A2W5UN25"/>
<gene>
    <name evidence="2" type="ORF">DI536_19515</name>
</gene>
<comment type="caution">
    <text evidence="2">The sequence shown here is derived from an EMBL/GenBank/DDBJ whole genome shotgun (WGS) entry which is preliminary data.</text>
</comment>
<organism evidence="2 3">
    <name type="scientific">Archangium gephyra</name>
    <dbReference type="NCBI Taxonomy" id="48"/>
    <lineage>
        <taxon>Bacteria</taxon>
        <taxon>Pseudomonadati</taxon>
        <taxon>Myxococcota</taxon>
        <taxon>Myxococcia</taxon>
        <taxon>Myxococcales</taxon>
        <taxon>Cystobacterineae</taxon>
        <taxon>Archangiaceae</taxon>
        <taxon>Archangium</taxon>
    </lineage>
</organism>
<accession>A0A2W5UN25</accession>
<name>A0A2W5UN25_9BACT</name>